<organism evidence="9 10">
    <name type="scientific">Vitis vinifera</name>
    <name type="common">Grape</name>
    <dbReference type="NCBI Taxonomy" id="29760"/>
    <lineage>
        <taxon>Eukaryota</taxon>
        <taxon>Viridiplantae</taxon>
        <taxon>Streptophyta</taxon>
        <taxon>Embryophyta</taxon>
        <taxon>Tracheophyta</taxon>
        <taxon>Spermatophyta</taxon>
        <taxon>Magnoliopsida</taxon>
        <taxon>eudicotyledons</taxon>
        <taxon>Gunneridae</taxon>
        <taxon>Pentapetalae</taxon>
        <taxon>rosids</taxon>
        <taxon>Vitales</taxon>
        <taxon>Vitaceae</taxon>
        <taxon>Viteae</taxon>
        <taxon>Vitis</taxon>
    </lineage>
</organism>
<dbReference type="EMBL" id="QGNW01002169">
    <property type="protein sequence ID" value="RVW24585.1"/>
    <property type="molecule type" value="Genomic_DNA"/>
</dbReference>
<dbReference type="AlphaFoldDB" id="A0A438CMZ9"/>
<comment type="function">
    <text evidence="6">Seed storage protein.</text>
</comment>
<gene>
    <name evidence="9" type="primary">11SB_2</name>
    <name evidence="9" type="ORF">CK203_090171</name>
</gene>
<protein>
    <submittedName>
        <fullName evidence="9">11S globulin subunit beta</fullName>
    </submittedName>
</protein>
<dbReference type="PROSITE" id="PS00305">
    <property type="entry name" value="11S_SEED_STORAGE"/>
    <property type="match status" value="1"/>
</dbReference>
<dbReference type="Gene3D" id="2.60.120.10">
    <property type="entry name" value="Jelly Rolls"/>
    <property type="match status" value="2"/>
</dbReference>
<dbReference type="GO" id="GO:0048316">
    <property type="term" value="P:seed development"/>
    <property type="evidence" value="ECO:0007669"/>
    <property type="project" value="UniProtKB-ARBA"/>
</dbReference>
<feature type="region of interest" description="Disordered" evidence="7">
    <location>
        <begin position="120"/>
        <end position="142"/>
    </location>
</feature>
<evidence type="ECO:0000256" key="1">
    <source>
        <dbReference type="ARBA" id="ARBA00007178"/>
    </source>
</evidence>
<proteinExistence type="inferred from homology"/>
<comment type="subunit">
    <text evidence="6">Hexamer; each subunit is composed of an acidic and a basic chain derived from a single precursor and linked by a disulfide bond.</text>
</comment>
<feature type="compositionally biased region" description="Low complexity" evidence="7">
    <location>
        <begin position="120"/>
        <end position="140"/>
    </location>
</feature>
<feature type="chain" id="PRO_5018807497" evidence="6">
    <location>
        <begin position="21"/>
        <end position="489"/>
    </location>
</feature>
<evidence type="ECO:0000256" key="4">
    <source>
        <dbReference type="ARBA" id="ARBA00023129"/>
    </source>
</evidence>
<keyword evidence="2 6" id="KW-0732">Signal</keyword>
<dbReference type="InterPro" id="IPR014710">
    <property type="entry name" value="RmlC-like_jellyroll"/>
</dbReference>
<dbReference type="PANTHER" id="PTHR31189">
    <property type="entry name" value="OS03G0336100 PROTEIN-RELATED"/>
    <property type="match status" value="1"/>
</dbReference>
<evidence type="ECO:0000259" key="8">
    <source>
        <dbReference type="SMART" id="SM00835"/>
    </source>
</evidence>
<evidence type="ECO:0000256" key="2">
    <source>
        <dbReference type="ARBA" id="ARBA00022729"/>
    </source>
</evidence>
<evidence type="ECO:0000256" key="3">
    <source>
        <dbReference type="ARBA" id="ARBA00022761"/>
    </source>
</evidence>
<dbReference type="InterPro" id="IPR050253">
    <property type="entry name" value="Seed_Storage-Functional"/>
</dbReference>
<keyword evidence="5 6" id="KW-1015">Disulfide bond</keyword>
<dbReference type="Pfam" id="PF00190">
    <property type="entry name" value="Cupin_1"/>
    <property type="match status" value="2"/>
</dbReference>
<dbReference type="InterPro" id="IPR011051">
    <property type="entry name" value="RmlC_Cupin_sf"/>
</dbReference>
<comment type="similarity">
    <text evidence="1 6">Belongs to the 11S seed storage protein (globulins) family.</text>
</comment>
<dbReference type="GO" id="GO:0045735">
    <property type="term" value="F:nutrient reservoir activity"/>
    <property type="evidence" value="ECO:0007669"/>
    <property type="project" value="UniProtKB-KW"/>
</dbReference>
<feature type="domain" description="Cupin type-1" evidence="8">
    <location>
        <begin position="318"/>
        <end position="468"/>
    </location>
</feature>
<dbReference type="CDD" id="cd02243">
    <property type="entry name" value="cupin_11S_legumin_C"/>
    <property type="match status" value="1"/>
</dbReference>
<feature type="signal peptide" evidence="6">
    <location>
        <begin position="1"/>
        <end position="20"/>
    </location>
</feature>
<evidence type="ECO:0000256" key="5">
    <source>
        <dbReference type="ARBA" id="ARBA00023157"/>
    </source>
</evidence>
<dbReference type="InterPro" id="IPR006044">
    <property type="entry name" value="11S_seedstore_pln"/>
</dbReference>
<evidence type="ECO:0000313" key="10">
    <source>
        <dbReference type="Proteomes" id="UP000288805"/>
    </source>
</evidence>
<feature type="region of interest" description="Disordered" evidence="7">
    <location>
        <begin position="202"/>
        <end position="238"/>
    </location>
</feature>
<dbReference type="SMR" id="A0A438CMZ9"/>
<reference evidence="9 10" key="1">
    <citation type="journal article" date="2018" name="PLoS Genet.">
        <title>Population sequencing reveals clonal diversity and ancestral inbreeding in the grapevine cultivar Chardonnay.</title>
        <authorList>
            <person name="Roach M.J."/>
            <person name="Johnson D.L."/>
            <person name="Bohlmann J."/>
            <person name="van Vuuren H.J."/>
            <person name="Jones S.J."/>
            <person name="Pretorius I.S."/>
            <person name="Schmidt S.A."/>
            <person name="Borneman A.R."/>
        </authorList>
    </citation>
    <scope>NUCLEOTIDE SEQUENCE [LARGE SCALE GENOMIC DNA]</scope>
    <source>
        <strain evidence="10">cv. Chardonnay</strain>
        <tissue evidence="9">Leaf</tissue>
    </source>
</reference>
<keyword evidence="4 6" id="KW-0708">Seed storage protein</keyword>
<dbReference type="InterPro" id="IPR022379">
    <property type="entry name" value="11S_seedstore_CS"/>
</dbReference>
<accession>A0A438CMZ9</accession>
<dbReference type="InterPro" id="IPR006045">
    <property type="entry name" value="Cupin_1"/>
</dbReference>
<dbReference type="PANTHER" id="PTHR31189:SF35">
    <property type="entry name" value="12S SEED STORAGE PROTEIN CRB"/>
    <property type="match status" value="1"/>
</dbReference>
<keyword evidence="3 6" id="KW-0758">Storage protein</keyword>
<evidence type="ECO:0000313" key="9">
    <source>
        <dbReference type="EMBL" id="RVW24585.1"/>
    </source>
</evidence>
<evidence type="ECO:0000256" key="7">
    <source>
        <dbReference type="SAM" id="MobiDB-lite"/>
    </source>
</evidence>
<dbReference type="FunFam" id="2.60.120.10:FF:000073">
    <property type="entry name" value="Glycinin G1"/>
    <property type="match status" value="1"/>
</dbReference>
<dbReference type="SMART" id="SM00835">
    <property type="entry name" value="Cupin_1"/>
    <property type="match status" value="2"/>
</dbReference>
<name>A0A438CMZ9_VITVI</name>
<feature type="domain" description="Cupin type-1" evidence="8">
    <location>
        <begin position="36"/>
        <end position="260"/>
    </location>
</feature>
<dbReference type="CDD" id="cd02242">
    <property type="entry name" value="cupin_11S_legumin_N"/>
    <property type="match status" value="1"/>
</dbReference>
<comment type="caution">
    <text evidence="9">The sequence shown here is derived from an EMBL/GenBank/DDBJ whole genome shotgun (WGS) entry which is preliminary data.</text>
</comment>
<dbReference type="PRINTS" id="PR00439">
    <property type="entry name" value="11SGLOBULIN"/>
</dbReference>
<sequence length="489" mass="54196">MGKSLCLSLCFLVLFHGCICIAQQQQERQQNKCRISRLSAQEPSNRIRSEAGVTEIYDHNNQQLQCAGVAVVRYIIKPRGLLLPSYLNAPQLMYFIQGRGLQGIMISGCPETFQSFQESQQGVQQVGEQEEQQGGHQFSGDQHQKIREVQEGDVFVVSTGVGHFIYNNGNNRLILVSVIDISNDANQLDFQPRRFYLAGSPQNEFQQQRSEDAQQQGQGQEQEQEGSQGGPQESSGSNVFIGFNAERLAEAFNVDAQLIRKLQGQNDSRGNIVRVEGGLQAVLPQRGQEEQGSEQQEDRLHAHGNGFEEIICSLRLKQNIGEPRRADVYTPLGGRIGGITSFDLPILKGIVKLSARRAFLYKGAMLLPHYDMNAHSIIYAIRGSAKFQIVQNQGRTVFNDVVTAGRVIVVPQNFALMMKAGDSGFEFVAIKTDENGMINTLAGDLSLIRAMPVKAIASAYQISEEQAKELKFNRMEASIAPGRFRSESA</sequence>
<dbReference type="Proteomes" id="UP000288805">
    <property type="component" value="Unassembled WGS sequence"/>
</dbReference>
<dbReference type="SUPFAM" id="SSF51182">
    <property type="entry name" value="RmlC-like cupins"/>
    <property type="match status" value="1"/>
</dbReference>
<evidence type="ECO:0000256" key="6">
    <source>
        <dbReference type="RuleBase" id="RU003681"/>
    </source>
</evidence>